<keyword evidence="2" id="KW-0479">Metal-binding</keyword>
<dbReference type="SUPFAM" id="SSF56042">
    <property type="entry name" value="PurM C-terminal domain-like"/>
    <property type="match status" value="1"/>
</dbReference>
<dbReference type="PIRSF" id="PIRSF005303">
    <property type="entry name" value="Thiam_monoph_kin"/>
    <property type="match status" value="1"/>
</dbReference>
<feature type="binding site" evidence="2">
    <location>
        <position position="70"/>
    </location>
    <ligand>
        <name>Mg(2+)</name>
        <dbReference type="ChEBI" id="CHEBI:18420"/>
        <label>4</label>
    </ligand>
</feature>
<keyword evidence="2" id="KW-0808">Transferase</keyword>
<dbReference type="NCBIfam" id="TIGR01379">
    <property type="entry name" value="thiL"/>
    <property type="match status" value="1"/>
</dbReference>
<feature type="domain" description="PurM-like C-terminal" evidence="4">
    <location>
        <begin position="148"/>
        <end position="291"/>
    </location>
</feature>
<dbReference type="InterPro" id="IPR016188">
    <property type="entry name" value="PurM-like_N"/>
</dbReference>
<dbReference type="InterPro" id="IPR006283">
    <property type="entry name" value="ThiL-like"/>
</dbReference>
<comment type="similarity">
    <text evidence="2">Belongs to the thiamine-monophosphate kinase family.</text>
</comment>
<dbReference type="OrthoDB" id="9802811at2"/>
<evidence type="ECO:0000256" key="2">
    <source>
        <dbReference type="HAMAP-Rule" id="MF_02128"/>
    </source>
</evidence>
<sequence>MDEFARIAAYFTPLAAEAGRGLADDAAVLAPPPGRELVLTVDQMLEGVHFLPADDPALVARKLLRRNLSDLAAMGALPLGYLLTTALPKTVPRSWLTAFVTGLAQDQSIFGIGLFGGDTSSSRTDIGLTATLIGHVAPGQALPRNGARAGDRIFVTGTIGDAALGLEARQGRLADPSGWLTRRSLLPDPRVGLRLAGIVSAAIDISDGLVQDLGHLCRGSGLGAVIEAEKVPLSVEAAALGPAYLETRLTGGDDYELLLAVPPQHIAALREACGVLPVTEIGMFQAGSTVQVVSGSGEPLRLSDLGWRHF</sequence>
<reference evidence="5 6" key="1">
    <citation type="submission" date="2012-11" db="EMBL/GenBank/DDBJ databases">
        <title>Whole genome sequence of Acidocella aminolytica 101 = DSM 11237.</title>
        <authorList>
            <person name="Azuma Y."/>
            <person name="Higashiura N."/>
            <person name="Hirakawa H."/>
            <person name="Matsushita K."/>
        </authorList>
    </citation>
    <scope>NUCLEOTIDE SEQUENCE [LARGE SCALE GENOMIC DNA]</scope>
    <source>
        <strain evidence="6">101 / DSM 11237</strain>
    </source>
</reference>
<dbReference type="PANTHER" id="PTHR30270:SF0">
    <property type="entry name" value="THIAMINE-MONOPHOSPHATE KINASE"/>
    <property type="match status" value="1"/>
</dbReference>
<evidence type="ECO:0000259" key="4">
    <source>
        <dbReference type="Pfam" id="PF02769"/>
    </source>
</evidence>
<dbReference type="HAMAP" id="MF_02128">
    <property type="entry name" value="TMP_kinase"/>
    <property type="match status" value="1"/>
</dbReference>
<dbReference type="Pfam" id="PF02769">
    <property type="entry name" value="AIRS_C"/>
    <property type="match status" value="1"/>
</dbReference>
<feature type="binding site" evidence="2">
    <location>
        <position position="206"/>
    </location>
    <ligand>
        <name>ATP</name>
        <dbReference type="ChEBI" id="CHEBI:30616"/>
    </ligand>
</feature>
<dbReference type="RefSeq" id="WP_048877822.1">
    <property type="nucleotide sequence ID" value="NZ_BANC01000020.1"/>
</dbReference>
<evidence type="ECO:0000259" key="3">
    <source>
        <dbReference type="Pfam" id="PF00586"/>
    </source>
</evidence>
<dbReference type="GO" id="GO:0000287">
    <property type="term" value="F:magnesium ion binding"/>
    <property type="evidence" value="ECO:0007669"/>
    <property type="project" value="UniProtKB-UniRule"/>
</dbReference>
<dbReference type="SUPFAM" id="SSF55326">
    <property type="entry name" value="PurM N-terminal domain-like"/>
    <property type="match status" value="1"/>
</dbReference>
<comment type="pathway">
    <text evidence="2">Cofactor biosynthesis; thiamine diphosphate biosynthesis; thiamine diphosphate from thiamine phosphate: step 1/1.</text>
</comment>
<comment type="function">
    <text evidence="2">Catalyzes the ATP-dependent phosphorylation of thiamine-monophosphate (TMP) to form thiamine-pyrophosphate (TPP), the active form of vitamin B1.</text>
</comment>
<evidence type="ECO:0000313" key="6">
    <source>
        <dbReference type="Proteomes" id="UP000032668"/>
    </source>
</evidence>
<comment type="miscellaneous">
    <text evidence="2">Reaction mechanism of ThiL seems to utilize a direct, inline transfer of the gamma-phosphate of ATP to TMP rather than a phosphorylated enzyme intermediate.</text>
</comment>
<dbReference type="InterPro" id="IPR036921">
    <property type="entry name" value="PurM-like_N_sf"/>
</dbReference>
<keyword evidence="6" id="KW-1185">Reference proteome</keyword>
<name>A0A0D6PDU7_9PROT</name>
<comment type="caution">
    <text evidence="2">Lacks conserved residue(s) required for the propagation of feature annotation.</text>
</comment>
<keyword evidence="2" id="KW-0067">ATP-binding</keyword>
<dbReference type="EMBL" id="BANC01000020">
    <property type="protein sequence ID" value="GAN79373.1"/>
    <property type="molecule type" value="Genomic_DNA"/>
</dbReference>
<feature type="binding site" evidence="2">
    <location>
        <position position="204"/>
    </location>
    <ligand>
        <name>Mg(2+)</name>
        <dbReference type="ChEBI" id="CHEBI:18420"/>
        <label>3</label>
    </ligand>
</feature>
<evidence type="ECO:0000313" key="5">
    <source>
        <dbReference type="EMBL" id="GAN79373.1"/>
    </source>
</evidence>
<dbReference type="PANTHER" id="PTHR30270">
    <property type="entry name" value="THIAMINE-MONOPHOSPHATE KINASE"/>
    <property type="match status" value="1"/>
</dbReference>
<feature type="binding site" evidence="2">
    <location>
        <position position="42"/>
    </location>
    <ligand>
        <name>Mg(2+)</name>
        <dbReference type="ChEBI" id="CHEBI:18420"/>
        <label>2</label>
    </ligand>
</feature>
<feature type="binding site" evidence="2">
    <location>
        <position position="70"/>
    </location>
    <ligand>
        <name>Mg(2+)</name>
        <dbReference type="ChEBI" id="CHEBI:18420"/>
        <label>2</label>
    </ligand>
</feature>
<feature type="binding site" evidence="2">
    <location>
        <position position="49"/>
    </location>
    <ligand>
        <name>substrate</name>
    </ligand>
</feature>
<feature type="binding site" evidence="2">
    <location>
        <position position="307"/>
    </location>
    <ligand>
        <name>substrate</name>
    </ligand>
</feature>
<keyword evidence="2 5" id="KW-0418">Kinase</keyword>
<keyword evidence="2" id="KW-0547">Nucleotide-binding</keyword>
<dbReference type="CDD" id="cd02194">
    <property type="entry name" value="ThiL"/>
    <property type="match status" value="1"/>
</dbReference>
<dbReference type="GO" id="GO:0009228">
    <property type="term" value="P:thiamine biosynthetic process"/>
    <property type="evidence" value="ECO:0007669"/>
    <property type="project" value="UniProtKB-KW"/>
</dbReference>
<feature type="binding site" evidence="2">
    <location>
        <position position="118"/>
    </location>
    <ligand>
        <name>Mg(2+)</name>
        <dbReference type="ChEBI" id="CHEBI:18420"/>
        <label>1</label>
    </ligand>
</feature>
<feature type="binding site" evidence="2">
    <location>
        <begin position="117"/>
        <end position="118"/>
    </location>
    <ligand>
        <name>ATP</name>
        <dbReference type="ChEBI" id="CHEBI:30616"/>
    </ligand>
</feature>
<proteinExistence type="inferred from homology"/>
<dbReference type="InterPro" id="IPR010918">
    <property type="entry name" value="PurM-like_C_dom"/>
</dbReference>
<accession>A0A0D6PDU7</accession>
<dbReference type="AlphaFoldDB" id="A0A0D6PDU7"/>
<comment type="caution">
    <text evidence="5">The sequence shown here is derived from an EMBL/GenBank/DDBJ whole genome shotgun (WGS) entry which is preliminary data.</text>
</comment>
<comment type="catalytic activity">
    <reaction evidence="2">
        <text>thiamine phosphate + ATP = thiamine diphosphate + ADP</text>
        <dbReference type="Rhea" id="RHEA:15913"/>
        <dbReference type="ChEBI" id="CHEBI:30616"/>
        <dbReference type="ChEBI" id="CHEBI:37575"/>
        <dbReference type="ChEBI" id="CHEBI:58937"/>
        <dbReference type="ChEBI" id="CHEBI:456216"/>
        <dbReference type="EC" id="2.7.4.16"/>
    </reaction>
</comment>
<dbReference type="Proteomes" id="UP000032668">
    <property type="component" value="Unassembled WGS sequence"/>
</dbReference>
<dbReference type="Pfam" id="PF00586">
    <property type="entry name" value="AIRS"/>
    <property type="match status" value="1"/>
</dbReference>
<dbReference type="UniPathway" id="UPA00060">
    <property type="reaction ID" value="UER00142"/>
</dbReference>
<feature type="binding site" evidence="2">
    <location>
        <position position="25"/>
    </location>
    <ligand>
        <name>Mg(2+)</name>
        <dbReference type="ChEBI" id="CHEBI:18420"/>
        <label>4</label>
    </ligand>
</feature>
<organism evidence="5 6">
    <name type="scientific">Acidocella aminolytica 101 = DSM 11237</name>
    <dbReference type="NCBI Taxonomy" id="1120923"/>
    <lineage>
        <taxon>Bacteria</taxon>
        <taxon>Pseudomonadati</taxon>
        <taxon>Pseudomonadota</taxon>
        <taxon>Alphaproteobacteria</taxon>
        <taxon>Acetobacterales</taxon>
        <taxon>Acidocellaceae</taxon>
        <taxon>Acidocella</taxon>
    </lineage>
</organism>
<feature type="binding site" evidence="2">
    <location>
        <position position="144"/>
    </location>
    <ligand>
        <name>ATP</name>
        <dbReference type="ChEBI" id="CHEBI:30616"/>
    </ligand>
</feature>
<protein>
    <recommendedName>
        <fullName evidence="2">Thiamine-monophosphate kinase</fullName>
        <shortName evidence="2">TMP kinase</shortName>
        <shortName evidence="2">Thiamine-phosphate kinase</shortName>
        <ecNumber evidence="2">2.7.4.16</ecNumber>
    </recommendedName>
</protein>
<dbReference type="EC" id="2.7.4.16" evidence="2"/>
<dbReference type="Gene3D" id="3.30.1330.10">
    <property type="entry name" value="PurM-like, N-terminal domain"/>
    <property type="match status" value="1"/>
</dbReference>
<dbReference type="GO" id="GO:0009229">
    <property type="term" value="P:thiamine diphosphate biosynthetic process"/>
    <property type="evidence" value="ECO:0007669"/>
    <property type="project" value="UniProtKB-UniRule"/>
</dbReference>
<feature type="binding site" evidence="2">
    <location>
        <position position="25"/>
    </location>
    <ligand>
        <name>Mg(2+)</name>
        <dbReference type="ChEBI" id="CHEBI:18420"/>
        <label>3</label>
    </ligand>
</feature>
<feature type="binding site" evidence="2">
    <location>
        <position position="40"/>
    </location>
    <ligand>
        <name>Mg(2+)</name>
        <dbReference type="ChEBI" id="CHEBI:18420"/>
        <label>4</label>
    </ligand>
</feature>
<feature type="domain" description="PurM-like N-terminal" evidence="3">
    <location>
        <begin position="24"/>
        <end position="135"/>
    </location>
</feature>
<feature type="binding site" evidence="2">
    <location>
        <position position="70"/>
    </location>
    <ligand>
        <name>Mg(2+)</name>
        <dbReference type="ChEBI" id="CHEBI:18420"/>
        <label>3</label>
    </ligand>
</feature>
<dbReference type="InterPro" id="IPR036676">
    <property type="entry name" value="PurM-like_C_sf"/>
</dbReference>
<feature type="binding site" evidence="2">
    <location>
        <position position="207"/>
    </location>
    <ligand>
        <name>Mg(2+)</name>
        <dbReference type="ChEBI" id="CHEBI:18420"/>
        <label>5</label>
    </ligand>
</feature>
<evidence type="ECO:0000256" key="1">
    <source>
        <dbReference type="ARBA" id="ARBA00022977"/>
    </source>
</evidence>
<feature type="binding site" evidence="2">
    <location>
        <position position="253"/>
    </location>
    <ligand>
        <name>substrate</name>
    </ligand>
</feature>
<dbReference type="Gene3D" id="3.90.650.10">
    <property type="entry name" value="PurM-like C-terminal domain"/>
    <property type="match status" value="1"/>
</dbReference>
<keyword evidence="1 2" id="KW-0784">Thiamine biosynthesis</keyword>
<dbReference type="GO" id="GO:0009030">
    <property type="term" value="F:thiamine-phosphate kinase activity"/>
    <property type="evidence" value="ECO:0007669"/>
    <property type="project" value="UniProtKB-UniRule"/>
</dbReference>
<keyword evidence="2" id="KW-0460">Magnesium</keyword>
<feature type="binding site" evidence="2">
    <location>
        <position position="42"/>
    </location>
    <ligand>
        <name>Mg(2+)</name>
        <dbReference type="ChEBI" id="CHEBI:18420"/>
        <label>1</label>
    </ligand>
</feature>
<gene>
    <name evidence="2" type="primary">thiL</name>
    <name evidence="5" type="ORF">Aam_020_137</name>
</gene>
<dbReference type="STRING" id="1120923.SAMN02746095_00369"/>
<dbReference type="GO" id="GO:0005524">
    <property type="term" value="F:ATP binding"/>
    <property type="evidence" value="ECO:0007669"/>
    <property type="project" value="UniProtKB-UniRule"/>
</dbReference>